<organism evidence="5 6">
    <name type="scientific">Streptomyces tuirus</name>
    <dbReference type="NCBI Taxonomy" id="68278"/>
    <lineage>
        <taxon>Bacteria</taxon>
        <taxon>Bacillati</taxon>
        <taxon>Actinomycetota</taxon>
        <taxon>Actinomycetes</taxon>
        <taxon>Kitasatosporales</taxon>
        <taxon>Streptomycetaceae</taxon>
        <taxon>Streptomyces</taxon>
    </lineage>
</organism>
<keyword evidence="6" id="KW-1185">Reference proteome</keyword>
<name>A0A941IZ89_9ACTN</name>
<dbReference type="Pfam" id="PF00196">
    <property type="entry name" value="GerE"/>
    <property type="match status" value="1"/>
</dbReference>
<evidence type="ECO:0000256" key="3">
    <source>
        <dbReference type="ARBA" id="ARBA00023163"/>
    </source>
</evidence>
<protein>
    <submittedName>
        <fullName evidence="5">Helix-turn-helix transcriptional regulator</fullName>
    </submittedName>
</protein>
<comment type="caution">
    <text evidence="5">The sequence shown here is derived from an EMBL/GenBank/DDBJ whole genome shotgun (WGS) entry which is preliminary data.</text>
</comment>
<sequence length="97" mass="10591">MELDAARRVFEQLGAVPAMEEARQLMGWTSYPNPGGLTPREVEVLRLVATGATNREIADSLVISEKTVARHVSNMFTKLGVSSRAAATAYAYEHDLV</sequence>
<evidence type="ECO:0000313" key="6">
    <source>
        <dbReference type="Proteomes" id="UP000682308"/>
    </source>
</evidence>
<evidence type="ECO:0000256" key="2">
    <source>
        <dbReference type="ARBA" id="ARBA00023125"/>
    </source>
</evidence>
<evidence type="ECO:0000256" key="1">
    <source>
        <dbReference type="ARBA" id="ARBA00023015"/>
    </source>
</evidence>
<dbReference type="InterPro" id="IPR016032">
    <property type="entry name" value="Sig_transdc_resp-reg_C-effctor"/>
</dbReference>
<dbReference type="CDD" id="cd06170">
    <property type="entry name" value="LuxR_C_like"/>
    <property type="match status" value="1"/>
</dbReference>
<dbReference type="SUPFAM" id="SSF46894">
    <property type="entry name" value="C-terminal effector domain of the bipartite response regulators"/>
    <property type="match status" value="1"/>
</dbReference>
<dbReference type="PANTHER" id="PTHR44688">
    <property type="entry name" value="DNA-BINDING TRANSCRIPTIONAL ACTIVATOR DEVR_DOSR"/>
    <property type="match status" value="1"/>
</dbReference>
<dbReference type="GO" id="GO:0006355">
    <property type="term" value="P:regulation of DNA-templated transcription"/>
    <property type="evidence" value="ECO:0007669"/>
    <property type="project" value="InterPro"/>
</dbReference>
<proteinExistence type="predicted"/>
<dbReference type="GO" id="GO:0003677">
    <property type="term" value="F:DNA binding"/>
    <property type="evidence" value="ECO:0007669"/>
    <property type="project" value="UniProtKB-KW"/>
</dbReference>
<dbReference type="AlphaFoldDB" id="A0A941IZ89"/>
<accession>A0A941IZ89</accession>
<dbReference type="Gene3D" id="1.10.10.10">
    <property type="entry name" value="Winged helix-like DNA-binding domain superfamily/Winged helix DNA-binding domain"/>
    <property type="match status" value="1"/>
</dbReference>
<dbReference type="PROSITE" id="PS00622">
    <property type="entry name" value="HTH_LUXR_1"/>
    <property type="match status" value="1"/>
</dbReference>
<gene>
    <name evidence="5" type="ORF">KEF29_04720</name>
</gene>
<evidence type="ECO:0000259" key="4">
    <source>
        <dbReference type="PROSITE" id="PS50043"/>
    </source>
</evidence>
<dbReference type="Proteomes" id="UP000682308">
    <property type="component" value="Unassembled WGS sequence"/>
</dbReference>
<keyword evidence="3" id="KW-0804">Transcription</keyword>
<keyword evidence="1" id="KW-0805">Transcription regulation</keyword>
<dbReference type="InterPro" id="IPR000792">
    <property type="entry name" value="Tscrpt_reg_LuxR_C"/>
</dbReference>
<dbReference type="PROSITE" id="PS50043">
    <property type="entry name" value="HTH_LUXR_2"/>
    <property type="match status" value="1"/>
</dbReference>
<reference evidence="5 6" key="1">
    <citation type="submission" date="2021-04" db="EMBL/GenBank/DDBJ databases">
        <title>Characterization of the biosynthetic gene cluster of new lipopeptides with antitumor activity in the genome of the marine Streptomyces PHM034.</title>
        <authorList>
            <person name="Ceniceros A."/>
            <person name="Canedo L."/>
            <person name="Mendez C."/>
            <person name="Olano C."/>
            <person name="Schleissner C."/>
            <person name="Cuevas C."/>
            <person name="De La Calle F."/>
            <person name="Salas J.A."/>
        </authorList>
    </citation>
    <scope>NUCLEOTIDE SEQUENCE [LARGE SCALE GENOMIC DNA]</scope>
    <source>
        <strain evidence="5 6">PHM034</strain>
    </source>
</reference>
<keyword evidence="2" id="KW-0238">DNA-binding</keyword>
<evidence type="ECO:0000313" key="5">
    <source>
        <dbReference type="EMBL" id="MBR8638838.1"/>
    </source>
</evidence>
<dbReference type="PRINTS" id="PR00038">
    <property type="entry name" value="HTHLUXR"/>
</dbReference>
<dbReference type="EMBL" id="JAGTPG010000001">
    <property type="protein sequence ID" value="MBR8638838.1"/>
    <property type="molecule type" value="Genomic_DNA"/>
</dbReference>
<dbReference type="SMART" id="SM00421">
    <property type="entry name" value="HTH_LUXR"/>
    <property type="match status" value="1"/>
</dbReference>
<dbReference type="PANTHER" id="PTHR44688:SF16">
    <property type="entry name" value="DNA-BINDING TRANSCRIPTIONAL ACTIVATOR DEVR_DOSR"/>
    <property type="match status" value="1"/>
</dbReference>
<dbReference type="FunFam" id="1.10.10.10:FF:000153">
    <property type="entry name" value="LuxR family transcriptional regulator"/>
    <property type="match status" value="1"/>
</dbReference>
<feature type="domain" description="HTH luxR-type" evidence="4">
    <location>
        <begin position="30"/>
        <end position="95"/>
    </location>
</feature>
<dbReference type="InterPro" id="IPR036388">
    <property type="entry name" value="WH-like_DNA-bd_sf"/>
</dbReference>